<keyword evidence="1" id="KW-0812">Transmembrane</keyword>
<dbReference type="Proteomes" id="UP001240236">
    <property type="component" value="Unassembled WGS sequence"/>
</dbReference>
<gene>
    <name evidence="2" type="ORF">J2S42_001792</name>
</gene>
<sequence>MPLNAQPPNRRGSVGHPYSALNLRLALALFGLITSAVFAALLLRSDLVAFGWLFVALAVIAAVDLVVIQLRRRSRRRSGDDSGSVFE</sequence>
<dbReference type="RefSeq" id="WP_307237350.1">
    <property type="nucleotide sequence ID" value="NZ_JAUSUZ010000001.1"/>
</dbReference>
<evidence type="ECO:0000313" key="3">
    <source>
        <dbReference type="Proteomes" id="UP001240236"/>
    </source>
</evidence>
<reference evidence="2 3" key="1">
    <citation type="submission" date="2023-07" db="EMBL/GenBank/DDBJ databases">
        <title>Sequencing the genomes of 1000 actinobacteria strains.</title>
        <authorList>
            <person name="Klenk H.-P."/>
        </authorList>
    </citation>
    <scope>NUCLEOTIDE SEQUENCE [LARGE SCALE GENOMIC DNA]</scope>
    <source>
        <strain evidence="2 3">DSM 44709</strain>
    </source>
</reference>
<comment type="caution">
    <text evidence="2">The sequence shown here is derived from an EMBL/GenBank/DDBJ whole genome shotgun (WGS) entry which is preliminary data.</text>
</comment>
<keyword evidence="3" id="KW-1185">Reference proteome</keyword>
<evidence type="ECO:0000256" key="1">
    <source>
        <dbReference type="SAM" id="Phobius"/>
    </source>
</evidence>
<dbReference type="EMBL" id="JAUSUZ010000001">
    <property type="protein sequence ID" value="MDQ0365123.1"/>
    <property type="molecule type" value="Genomic_DNA"/>
</dbReference>
<dbReference type="AlphaFoldDB" id="A0AAE3VW63"/>
<proteinExistence type="predicted"/>
<keyword evidence="1" id="KW-0472">Membrane</keyword>
<name>A0AAE3VW63_9ACTN</name>
<feature type="transmembrane region" description="Helical" evidence="1">
    <location>
        <begin position="49"/>
        <end position="68"/>
    </location>
</feature>
<accession>A0AAE3VW63</accession>
<protein>
    <submittedName>
        <fullName evidence="2">Membrane protein</fullName>
    </submittedName>
</protein>
<organism evidence="2 3">
    <name type="scientific">Catenuloplanes indicus</name>
    <dbReference type="NCBI Taxonomy" id="137267"/>
    <lineage>
        <taxon>Bacteria</taxon>
        <taxon>Bacillati</taxon>
        <taxon>Actinomycetota</taxon>
        <taxon>Actinomycetes</taxon>
        <taxon>Micromonosporales</taxon>
        <taxon>Micromonosporaceae</taxon>
        <taxon>Catenuloplanes</taxon>
    </lineage>
</organism>
<keyword evidence="1" id="KW-1133">Transmembrane helix</keyword>
<evidence type="ECO:0000313" key="2">
    <source>
        <dbReference type="EMBL" id="MDQ0365123.1"/>
    </source>
</evidence>
<feature type="transmembrane region" description="Helical" evidence="1">
    <location>
        <begin position="21"/>
        <end position="43"/>
    </location>
</feature>